<keyword evidence="8" id="KW-0067">ATP-binding</keyword>
<proteinExistence type="inferred from homology"/>
<evidence type="ECO:0000259" key="10">
    <source>
        <dbReference type="PROSITE" id="PS51194"/>
    </source>
</evidence>
<evidence type="ECO:0000256" key="6">
    <source>
        <dbReference type="ARBA" id="ARBA00022801"/>
    </source>
</evidence>
<dbReference type="Pfam" id="PF22590">
    <property type="entry name" value="Cas3-like_C_2"/>
    <property type="match status" value="1"/>
</dbReference>
<keyword evidence="5" id="KW-0547">Nucleotide-binding</keyword>
<dbReference type="Pfam" id="PF00270">
    <property type="entry name" value="DEAD"/>
    <property type="match status" value="1"/>
</dbReference>
<name>A0ABT2V2T4_9FIRM</name>
<evidence type="ECO:0000313" key="13">
    <source>
        <dbReference type="Proteomes" id="UP001652395"/>
    </source>
</evidence>
<keyword evidence="3" id="KW-0540">Nuclease</keyword>
<dbReference type="PROSITE" id="PS51194">
    <property type="entry name" value="HELICASE_CTER"/>
    <property type="match status" value="1"/>
</dbReference>
<comment type="similarity">
    <text evidence="1">In the N-terminal section; belongs to the CRISPR-associated nuclease Cas3-HD family.</text>
</comment>
<reference evidence="12 13" key="1">
    <citation type="journal article" date="2021" name="ISME Commun">
        <title>Automated analysis of genomic sequences facilitates high-throughput and comprehensive description of bacteria.</title>
        <authorList>
            <person name="Hitch T.C.A."/>
        </authorList>
    </citation>
    <scope>NUCLEOTIDE SEQUENCE [LARGE SCALE GENOMIC DNA]</scope>
    <source>
        <strain evidence="13">f_CCE</strain>
    </source>
</reference>
<dbReference type="RefSeq" id="WP_158360106.1">
    <property type="nucleotide sequence ID" value="NZ_JAOQJF010000042.1"/>
</dbReference>
<dbReference type="NCBIfam" id="TIGR01587">
    <property type="entry name" value="cas3_core"/>
    <property type="match status" value="1"/>
</dbReference>
<dbReference type="SUPFAM" id="SSF109604">
    <property type="entry name" value="HD-domain/PDEase-like"/>
    <property type="match status" value="1"/>
</dbReference>
<evidence type="ECO:0000256" key="8">
    <source>
        <dbReference type="ARBA" id="ARBA00022840"/>
    </source>
</evidence>
<sequence>MDRLIAHTRKLNHDQLEWQTLQEHSCNVAKLCSEICEPFGLGKLGLLTGWLHDMGKASQDVQDHILRKTLQKLNHCSAGMYWLWEHKRKQNFTDWVMAQMACLAIGCHHSGRCDYIAPDGCEPWLDRMHSERAGVRYSENVQAFFSDCCEEGFMLTLINQAAEEFSVFEERVRKKIQEKYDPESENAVFWTTYRFQMGFIQRFLFGALVDADWIDTSCYMNQTFLPHSTSLEERQKLWNRLSEKTENYLKGLSRKYTIDELRQEISDQCFSAAQKCDPGIYRLYVPTGGGKTYSGLRFCMEMARRQNASHVFYFAPYKSITHQNADCIRKVLGSEYVLEHHSDVIFNENSEEGRSQWIALSQRWQDVPVICTTMVQLLNTLFAASRQSIRRLPALANSVLLLDEIQALPLQDICLLNLAMNTLAQVFHCTVVFCTATQPALDKAVYPIEFSLEKDLVGDFEQRFLQFKRVQIIPRLVPGGESVSSVADFTKDLLKENRSVLVILNTKRAVNKLFDTLRERISDDVQLFCLTTYLCQKHRDDVMDKIKKHLQKKSGPSLICISTQLVEAGVDLSFDCVIRSLTGLPSIIQAAGRCNRHGNDKCKDVYLVYCADEDLRYLTEIDTAAQATRRLLEELPEGIDLLSPQAIQTYYQIYYGDQEQRRNMLYRIVPENGLETTMVDLLSNNQNGVQAKREHMGLVVKQGKDKFRWVMRQAFGTAEANFEAIQDENIPLLVPYGKEGRHILAKLLEEDSEIPSFAELQPYTVSIGRRDRKRLESALISVMDGAAFMVLSNYYDSEFKGLCFEAQQ</sequence>
<dbReference type="SMART" id="SM00490">
    <property type="entry name" value="HELICc"/>
    <property type="match status" value="1"/>
</dbReference>
<evidence type="ECO:0000256" key="3">
    <source>
        <dbReference type="ARBA" id="ARBA00022722"/>
    </source>
</evidence>
<keyword evidence="9" id="KW-0051">Antiviral defense</keyword>
<dbReference type="Gene3D" id="1.10.3210.30">
    <property type="match status" value="1"/>
</dbReference>
<organism evidence="12 13">
    <name type="scientific">Alitiscatomonas aceti</name>
    <dbReference type="NCBI Taxonomy" id="2981724"/>
    <lineage>
        <taxon>Bacteria</taxon>
        <taxon>Bacillati</taxon>
        <taxon>Bacillota</taxon>
        <taxon>Clostridia</taxon>
        <taxon>Lachnospirales</taxon>
        <taxon>Lachnospiraceae</taxon>
        <taxon>Alitiscatomonas</taxon>
    </lineage>
</organism>
<dbReference type="EMBL" id="JAOQJF010000042">
    <property type="protein sequence ID" value="MCU6801180.1"/>
    <property type="molecule type" value="Genomic_DNA"/>
</dbReference>
<protein>
    <submittedName>
        <fullName evidence="12">CRISPR-associated helicase Cas3</fullName>
    </submittedName>
</protein>
<dbReference type="PROSITE" id="PS51643">
    <property type="entry name" value="HD_CAS3"/>
    <property type="match status" value="1"/>
</dbReference>
<evidence type="ECO:0000256" key="4">
    <source>
        <dbReference type="ARBA" id="ARBA00022723"/>
    </source>
</evidence>
<evidence type="ECO:0000313" key="12">
    <source>
        <dbReference type="EMBL" id="MCU6801180.1"/>
    </source>
</evidence>
<dbReference type="SUPFAM" id="SSF52540">
    <property type="entry name" value="P-loop containing nucleoside triphosphate hydrolases"/>
    <property type="match status" value="1"/>
</dbReference>
<accession>A0ABT2V2T4</accession>
<comment type="similarity">
    <text evidence="2">In the central section; belongs to the CRISPR-associated helicase Cas3 family.</text>
</comment>
<dbReference type="InterPro" id="IPR006483">
    <property type="entry name" value="CRISPR-assoc_Cas3_HD"/>
</dbReference>
<dbReference type="InterPro" id="IPR054712">
    <property type="entry name" value="Cas3-like_dom"/>
</dbReference>
<evidence type="ECO:0000256" key="1">
    <source>
        <dbReference type="ARBA" id="ARBA00006847"/>
    </source>
</evidence>
<keyword evidence="13" id="KW-1185">Reference proteome</keyword>
<dbReference type="Proteomes" id="UP001652395">
    <property type="component" value="Unassembled WGS sequence"/>
</dbReference>
<evidence type="ECO:0000256" key="5">
    <source>
        <dbReference type="ARBA" id="ARBA00022741"/>
    </source>
</evidence>
<evidence type="ECO:0000256" key="2">
    <source>
        <dbReference type="ARBA" id="ARBA00009046"/>
    </source>
</evidence>
<keyword evidence="6" id="KW-0378">Hydrolase</keyword>
<gene>
    <name evidence="12" type="primary">cas3</name>
    <name evidence="12" type="ORF">OCV69_14805</name>
</gene>
<feature type="domain" description="Helicase C-terminal" evidence="10">
    <location>
        <begin position="485"/>
        <end position="643"/>
    </location>
</feature>
<dbReference type="InterPro" id="IPR038257">
    <property type="entry name" value="CRISPR-assoc_Cas3_HD_sf"/>
</dbReference>
<dbReference type="CDD" id="cd09641">
    <property type="entry name" value="Cas3''_I"/>
    <property type="match status" value="1"/>
</dbReference>
<dbReference type="NCBIfam" id="TIGR01596">
    <property type="entry name" value="cas3_HD"/>
    <property type="match status" value="1"/>
</dbReference>
<keyword evidence="7" id="KW-0347">Helicase</keyword>
<dbReference type="Gene3D" id="3.40.50.300">
    <property type="entry name" value="P-loop containing nucleotide triphosphate hydrolases"/>
    <property type="match status" value="2"/>
</dbReference>
<dbReference type="InterPro" id="IPR011545">
    <property type="entry name" value="DEAD/DEAH_box_helicase_dom"/>
</dbReference>
<evidence type="ECO:0000259" key="11">
    <source>
        <dbReference type="PROSITE" id="PS51643"/>
    </source>
</evidence>
<dbReference type="InterPro" id="IPR006474">
    <property type="entry name" value="Helicase_Cas3_CRISPR-ass_core"/>
</dbReference>
<evidence type="ECO:0000256" key="9">
    <source>
        <dbReference type="ARBA" id="ARBA00023118"/>
    </source>
</evidence>
<dbReference type="InterPro" id="IPR001650">
    <property type="entry name" value="Helicase_C-like"/>
</dbReference>
<keyword evidence="4" id="KW-0479">Metal-binding</keyword>
<evidence type="ECO:0000256" key="7">
    <source>
        <dbReference type="ARBA" id="ARBA00022806"/>
    </source>
</evidence>
<dbReference type="InterPro" id="IPR027417">
    <property type="entry name" value="P-loop_NTPase"/>
</dbReference>
<dbReference type="CDD" id="cd17930">
    <property type="entry name" value="DEXHc_cas3"/>
    <property type="match status" value="1"/>
</dbReference>
<comment type="caution">
    <text evidence="12">The sequence shown here is derived from an EMBL/GenBank/DDBJ whole genome shotgun (WGS) entry which is preliminary data.</text>
</comment>
<feature type="domain" description="HD Cas3-type" evidence="11">
    <location>
        <begin position="14"/>
        <end position="214"/>
    </location>
</feature>